<keyword evidence="4" id="KW-0249">Electron transport</keyword>
<feature type="domain" description="Cytochrome c" evidence="8">
    <location>
        <begin position="47"/>
        <end position="132"/>
    </location>
</feature>
<evidence type="ECO:0000313" key="10">
    <source>
        <dbReference type="Proteomes" id="UP000231658"/>
    </source>
</evidence>
<protein>
    <submittedName>
        <fullName evidence="9">Cytochrome c</fullName>
    </submittedName>
</protein>
<keyword evidence="10" id="KW-1185">Reference proteome</keyword>
<accession>A0A1C3RHK4</accession>
<dbReference type="Pfam" id="PF00034">
    <property type="entry name" value="Cytochrom_C"/>
    <property type="match status" value="1"/>
</dbReference>
<dbReference type="Gene3D" id="1.10.760.10">
    <property type="entry name" value="Cytochrome c-like domain"/>
    <property type="match status" value="1"/>
</dbReference>
<dbReference type="Proteomes" id="UP000231658">
    <property type="component" value="Unassembled WGS sequence"/>
</dbReference>
<evidence type="ECO:0000256" key="7">
    <source>
        <dbReference type="SAM" id="Phobius"/>
    </source>
</evidence>
<dbReference type="OrthoDB" id="9779283at2"/>
<dbReference type="RefSeq" id="WP_069188769.1">
    <property type="nucleotide sequence ID" value="NZ_FLYE01000023.1"/>
</dbReference>
<dbReference type="InterPro" id="IPR009056">
    <property type="entry name" value="Cyt_c-like_dom"/>
</dbReference>
<dbReference type="InterPro" id="IPR036909">
    <property type="entry name" value="Cyt_c-like_dom_sf"/>
</dbReference>
<dbReference type="PROSITE" id="PS51007">
    <property type="entry name" value="CYTC"/>
    <property type="match status" value="1"/>
</dbReference>
<evidence type="ECO:0000256" key="4">
    <source>
        <dbReference type="ARBA" id="ARBA00022982"/>
    </source>
</evidence>
<keyword evidence="2 6" id="KW-0349">Heme</keyword>
<dbReference type="PANTHER" id="PTHR37823:SF1">
    <property type="entry name" value="CYTOCHROME C-553-LIKE"/>
    <property type="match status" value="1"/>
</dbReference>
<sequence>MSFSEQIPKIVIVGLLIGGIGVVVNNMMSGSSDATVVDVEMPGKLSAKAVKGKRTFSENCAACHGENGAGSEQGPPLIHNIYNPGHHGDESFYRAAVSGVTSHHWKFGNMPAQPQVSRYDMENVINFIREVQVENGIRYQAHKM</sequence>
<evidence type="ECO:0000259" key="8">
    <source>
        <dbReference type="PROSITE" id="PS51007"/>
    </source>
</evidence>
<evidence type="ECO:0000256" key="1">
    <source>
        <dbReference type="ARBA" id="ARBA00022448"/>
    </source>
</evidence>
<dbReference type="InterPro" id="IPR051811">
    <property type="entry name" value="Cytochrome_c550/c551-like"/>
</dbReference>
<dbReference type="PANTHER" id="PTHR37823">
    <property type="entry name" value="CYTOCHROME C-553-LIKE"/>
    <property type="match status" value="1"/>
</dbReference>
<evidence type="ECO:0000256" key="6">
    <source>
        <dbReference type="PROSITE-ProRule" id="PRU00433"/>
    </source>
</evidence>
<gene>
    <name evidence="9" type="ORF">MTBPR1_30054</name>
</gene>
<dbReference type="EMBL" id="FLYE01000023">
    <property type="protein sequence ID" value="SCA56684.1"/>
    <property type="molecule type" value="Genomic_DNA"/>
</dbReference>
<dbReference type="AlphaFoldDB" id="A0A1C3RHK4"/>
<keyword evidence="7" id="KW-1133">Transmembrane helix</keyword>
<keyword evidence="7" id="KW-0472">Membrane</keyword>
<organism evidence="9 10">
    <name type="scientific">Candidatus Terasakiella magnetica</name>
    <dbReference type="NCBI Taxonomy" id="1867952"/>
    <lineage>
        <taxon>Bacteria</taxon>
        <taxon>Pseudomonadati</taxon>
        <taxon>Pseudomonadota</taxon>
        <taxon>Alphaproteobacteria</taxon>
        <taxon>Rhodospirillales</taxon>
        <taxon>Terasakiellaceae</taxon>
        <taxon>Terasakiella</taxon>
    </lineage>
</organism>
<keyword evidence="5 6" id="KW-0408">Iron</keyword>
<evidence type="ECO:0000256" key="2">
    <source>
        <dbReference type="ARBA" id="ARBA00022617"/>
    </source>
</evidence>
<keyword evidence="7" id="KW-0812">Transmembrane</keyword>
<reference evidence="9 10" key="1">
    <citation type="submission" date="2016-07" db="EMBL/GenBank/DDBJ databases">
        <authorList>
            <person name="Lefevre C.T."/>
        </authorList>
    </citation>
    <scope>NUCLEOTIDE SEQUENCE [LARGE SCALE GENOMIC DNA]</scope>
    <source>
        <strain evidence="9">PR1</strain>
    </source>
</reference>
<dbReference type="GO" id="GO:0046872">
    <property type="term" value="F:metal ion binding"/>
    <property type="evidence" value="ECO:0007669"/>
    <property type="project" value="UniProtKB-KW"/>
</dbReference>
<dbReference type="GO" id="GO:0009055">
    <property type="term" value="F:electron transfer activity"/>
    <property type="evidence" value="ECO:0007669"/>
    <property type="project" value="InterPro"/>
</dbReference>
<feature type="transmembrane region" description="Helical" evidence="7">
    <location>
        <begin position="6"/>
        <end position="24"/>
    </location>
</feature>
<keyword evidence="3 6" id="KW-0479">Metal-binding</keyword>
<evidence type="ECO:0000313" key="9">
    <source>
        <dbReference type="EMBL" id="SCA56684.1"/>
    </source>
</evidence>
<evidence type="ECO:0000256" key="3">
    <source>
        <dbReference type="ARBA" id="ARBA00022723"/>
    </source>
</evidence>
<evidence type="ECO:0000256" key="5">
    <source>
        <dbReference type="ARBA" id="ARBA00023004"/>
    </source>
</evidence>
<dbReference type="SUPFAM" id="SSF46626">
    <property type="entry name" value="Cytochrome c"/>
    <property type="match status" value="1"/>
</dbReference>
<keyword evidence="1" id="KW-0813">Transport</keyword>
<dbReference type="GO" id="GO:0020037">
    <property type="term" value="F:heme binding"/>
    <property type="evidence" value="ECO:0007669"/>
    <property type="project" value="InterPro"/>
</dbReference>
<name>A0A1C3RHK4_9PROT</name>
<proteinExistence type="predicted"/>
<dbReference type="STRING" id="1867952.MTBPR1_30054"/>